<dbReference type="AlphaFoldDB" id="A0A0F9W842"/>
<feature type="region of interest" description="Disordered" evidence="1">
    <location>
        <begin position="1"/>
        <end position="21"/>
    </location>
</feature>
<sequence length="203" mass="22035">MGLPSGRAPAGRQRGSVGLRPTLRAERPLAVLLRGLGRGRQRDQTRHRYLGRESVSVAPPGLTILCIRFPGPCRSVVRFAHTSRPRPRLTSRRPYGPQRNKRAADLVFGAGGRVSVELCSTLHAERPGAVLLTRMCRSGSVEPVLDLMRRTSGGRSPDGDVWCRPLPQEQAPGLSSGVPPFCERGVCLYRLTAPSAAPEEVAM</sequence>
<protein>
    <submittedName>
        <fullName evidence="2">Uncharacterized protein</fullName>
    </submittedName>
</protein>
<dbReference type="EMBL" id="LAZR01000210">
    <property type="protein sequence ID" value="KKN81811.1"/>
    <property type="molecule type" value="Genomic_DNA"/>
</dbReference>
<reference evidence="2" key="1">
    <citation type="journal article" date="2015" name="Nature">
        <title>Complex archaea that bridge the gap between prokaryotes and eukaryotes.</title>
        <authorList>
            <person name="Spang A."/>
            <person name="Saw J.H."/>
            <person name="Jorgensen S.L."/>
            <person name="Zaremba-Niedzwiedzka K."/>
            <person name="Martijn J."/>
            <person name="Lind A.E."/>
            <person name="van Eijk R."/>
            <person name="Schleper C."/>
            <person name="Guy L."/>
            <person name="Ettema T.J."/>
        </authorList>
    </citation>
    <scope>NUCLEOTIDE SEQUENCE</scope>
</reference>
<name>A0A0F9W842_9ZZZZ</name>
<evidence type="ECO:0000313" key="2">
    <source>
        <dbReference type="EMBL" id="KKN81811.1"/>
    </source>
</evidence>
<organism evidence="2">
    <name type="scientific">marine sediment metagenome</name>
    <dbReference type="NCBI Taxonomy" id="412755"/>
    <lineage>
        <taxon>unclassified sequences</taxon>
        <taxon>metagenomes</taxon>
        <taxon>ecological metagenomes</taxon>
    </lineage>
</organism>
<comment type="caution">
    <text evidence="2">The sequence shown here is derived from an EMBL/GenBank/DDBJ whole genome shotgun (WGS) entry which is preliminary data.</text>
</comment>
<accession>A0A0F9W842</accession>
<evidence type="ECO:0000256" key="1">
    <source>
        <dbReference type="SAM" id="MobiDB-lite"/>
    </source>
</evidence>
<proteinExistence type="predicted"/>
<gene>
    <name evidence="2" type="ORF">LCGC14_0315770</name>
</gene>